<evidence type="ECO:0000313" key="2">
    <source>
        <dbReference type="Proteomes" id="UP000187651"/>
    </source>
</evidence>
<gene>
    <name evidence="1" type="ORF">SAMN05216544_0165</name>
</gene>
<evidence type="ECO:0000313" key="1">
    <source>
        <dbReference type="EMBL" id="SDM41190.1"/>
    </source>
</evidence>
<reference evidence="2" key="1">
    <citation type="submission" date="2016-10" db="EMBL/GenBank/DDBJ databases">
        <authorList>
            <person name="Varghese N."/>
            <person name="Submissions S."/>
        </authorList>
    </citation>
    <scope>NUCLEOTIDE SEQUENCE [LARGE SCALE GENOMIC DNA]</scope>
    <source>
        <strain evidence="2">M83</strain>
    </source>
</reference>
<accession>A0A1G9T0M0</accession>
<dbReference type="RefSeq" id="WP_074520469.1">
    <property type="nucleotide sequence ID" value="NZ_FNHZ01000001.1"/>
</dbReference>
<dbReference type="Proteomes" id="UP000187651">
    <property type="component" value="Unassembled WGS sequence"/>
</dbReference>
<sequence length="220" mass="26336">MIFNKNKENLASEAHALKIEKEWIERQELYGKELEDHYNYIKKLLDKNDVKARQLLVMEYLNKKDIPEYKSDQKHVNFFILLYLYVEELNSMEERTILDCARNYEELSKLLKIFRMLLFRLEFTGDENDSLFAEFVLNNGLSKTCVERMVVFVNVDKYMIYKKLSNIFFENNKLVYMLVMLKACDEIKPNIEENILLMANIYKILGLEKLEKETLARLAK</sequence>
<protein>
    <submittedName>
        <fullName evidence="1">Uncharacterized protein</fullName>
    </submittedName>
</protein>
<proteinExistence type="predicted"/>
<dbReference type="AlphaFoldDB" id="A0A1G9T0M0"/>
<dbReference type="EMBL" id="FNHZ01000001">
    <property type="protein sequence ID" value="SDM41190.1"/>
    <property type="molecule type" value="Genomic_DNA"/>
</dbReference>
<organism evidence="1 2">
    <name type="scientific">Lachnospira pectinoschiza</name>
    <dbReference type="NCBI Taxonomy" id="28052"/>
    <lineage>
        <taxon>Bacteria</taxon>
        <taxon>Bacillati</taxon>
        <taxon>Bacillota</taxon>
        <taxon>Clostridia</taxon>
        <taxon>Lachnospirales</taxon>
        <taxon>Lachnospiraceae</taxon>
        <taxon>Lachnospira</taxon>
    </lineage>
</organism>
<name>A0A1G9T0M0_9FIRM</name>
<keyword evidence="2" id="KW-1185">Reference proteome</keyword>